<dbReference type="Proteomes" id="UP001153321">
    <property type="component" value="Chromosome 4"/>
</dbReference>
<evidence type="ECO:0000256" key="1">
    <source>
        <dbReference type="SAM" id="Phobius"/>
    </source>
</evidence>
<dbReference type="EMBL" id="LR824535">
    <property type="protein sequence ID" value="CAH1644310.1"/>
    <property type="molecule type" value="Genomic_DNA"/>
</dbReference>
<gene>
    <name evidence="2" type="ORF">SPLIT_LOCUS9664</name>
</gene>
<protein>
    <submittedName>
        <fullName evidence="2">Uncharacterized protein</fullName>
    </submittedName>
</protein>
<evidence type="ECO:0000313" key="3">
    <source>
        <dbReference type="Proteomes" id="UP001153321"/>
    </source>
</evidence>
<keyword evidence="1" id="KW-0472">Membrane</keyword>
<feature type="transmembrane region" description="Helical" evidence="1">
    <location>
        <begin position="82"/>
        <end position="103"/>
    </location>
</feature>
<keyword evidence="1" id="KW-0812">Transmembrane</keyword>
<dbReference type="AlphaFoldDB" id="A0A9P0IFT5"/>
<keyword evidence="3" id="KW-1185">Reference proteome</keyword>
<keyword evidence="1" id="KW-1133">Transmembrane helix</keyword>
<accession>A0A9P0IFT5</accession>
<sequence>MHITIKQYITYVENNSKSLFPFKSLNLCVCQKEACKNLSTFTVEYYVDIVKAIQTSLVRHINWLIAAIDSVRHSKEFNARGLELASLTTLYTMAFLCILAFGYDITPTSNLTLL</sequence>
<proteinExistence type="predicted"/>
<evidence type="ECO:0000313" key="2">
    <source>
        <dbReference type="EMBL" id="CAH1644310.1"/>
    </source>
</evidence>
<reference evidence="2" key="1">
    <citation type="submission" date="2022-02" db="EMBL/GenBank/DDBJ databases">
        <authorList>
            <person name="King R."/>
        </authorList>
    </citation>
    <scope>NUCLEOTIDE SEQUENCE</scope>
</reference>
<organism evidence="2 3">
    <name type="scientific">Spodoptera littoralis</name>
    <name type="common">Egyptian cotton leafworm</name>
    <dbReference type="NCBI Taxonomy" id="7109"/>
    <lineage>
        <taxon>Eukaryota</taxon>
        <taxon>Metazoa</taxon>
        <taxon>Ecdysozoa</taxon>
        <taxon>Arthropoda</taxon>
        <taxon>Hexapoda</taxon>
        <taxon>Insecta</taxon>
        <taxon>Pterygota</taxon>
        <taxon>Neoptera</taxon>
        <taxon>Endopterygota</taxon>
        <taxon>Lepidoptera</taxon>
        <taxon>Glossata</taxon>
        <taxon>Ditrysia</taxon>
        <taxon>Noctuoidea</taxon>
        <taxon>Noctuidae</taxon>
        <taxon>Amphipyrinae</taxon>
        <taxon>Spodoptera</taxon>
    </lineage>
</organism>
<name>A0A9P0IFT5_SPOLI</name>